<dbReference type="InterPro" id="IPR013780">
    <property type="entry name" value="Glyco_hydro_b"/>
</dbReference>
<feature type="domain" description="Glycosyl hydrolase family 30 beta sandwich" evidence="7">
    <location>
        <begin position="406"/>
        <end position="465"/>
    </location>
</feature>
<dbReference type="GO" id="GO:0006680">
    <property type="term" value="P:glucosylceramide catabolic process"/>
    <property type="evidence" value="ECO:0007669"/>
    <property type="project" value="TreeGrafter"/>
</dbReference>
<dbReference type="PANTHER" id="PTHR11069">
    <property type="entry name" value="GLUCOSYLCERAMIDASE"/>
    <property type="match status" value="1"/>
</dbReference>
<keyword evidence="2 5" id="KW-0732">Signal</keyword>
<evidence type="ECO:0000256" key="1">
    <source>
        <dbReference type="ARBA" id="ARBA00005382"/>
    </source>
</evidence>
<dbReference type="AlphaFoldDB" id="A0A428MF85"/>
<gene>
    <name evidence="8" type="ORF">EDE15_1106</name>
</gene>
<keyword evidence="4" id="KW-0326">Glycosidase</keyword>
<protein>
    <submittedName>
        <fullName evidence="8">Glucosylceramidase</fullName>
    </submittedName>
</protein>
<dbReference type="InterPro" id="IPR001139">
    <property type="entry name" value="Glyco_hydro_30"/>
</dbReference>
<feature type="signal peptide" evidence="5">
    <location>
        <begin position="1"/>
        <end position="23"/>
    </location>
</feature>
<keyword evidence="3 4" id="KW-0378">Hydrolase</keyword>
<dbReference type="InterPro" id="IPR017853">
    <property type="entry name" value="GH"/>
</dbReference>
<dbReference type="RefSeq" id="WP_125484336.1">
    <property type="nucleotide sequence ID" value="NZ_RSDW01000001.1"/>
</dbReference>
<comment type="similarity">
    <text evidence="1 4">Belongs to the glycosyl hydrolase 30 family.</text>
</comment>
<dbReference type="Gene3D" id="3.20.20.80">
    <property type="entry name" value="Glycosidases"/>
    <property type="match status" value="1"/>
</dbReference>
<feature type="chain" id="PRO_5019484201" evidence="5">
    <location>
        <begin position="24"/>
        <end position="467"/>
    </location>
</feature>
<evidence type="ECO:0000256" key="5">
    <source>
        <dbReference type="SAM" id="SignalP"/>
    </source>
</evidence>
<name>A0A428MF85_9BACT</name>
<dbReference type="SUPFAM" id="SSF51445">
    <property type="entry name" value="(Trans)glycosidases"/>
    <property type="match status" value="1"/>
</dbReference>
<dbReference type="PANTHER" id="PTHR11069:SF23">
    <property type="entry name" value="LYSOSOMAL ACID GLUCOSYLCERAMIDASE"/>
    <property type="match status" value="1"/>
</dbReference>
<dbReference type="Pfam" id="PF17189">
    <property type="entry name" value="Glyco_hydro_30C"/>
    <property type="match status" value="1"/>
</dbReference>
<dbReference type="GO" id="GO:0016020">
    <property type="term" value="C:membrane"/>
    <property type="evidence" value="ECO:0007669"/>
    <property type="project" value="GOC"/>
</dbReference>
<keyword evidence="9" id="KW-1185">Reference proteome</keyword>
<feature type="domain" description="Glycosyl hydrolase family 30 TIM-barrel" evidence="6">
    <location>
        <begin position="70"/>
        <end position="403"/>
    </location>
</feature>
<evidence type="ECO:0000256" key="4">
    <source>
        <dbReference type="RuleBase" id="RU361188"/>
    </source>
</evidence>
<dbReference type="Pfam" id="PF02055">
    <property type="entry name" value="Glyco_hydro_30"/>
    <property type="match status" value="1"/>
</dbReference>
<dbReference type="InterPro" id="IPR033453">
    <property type="entry name" value="Glyco_hydro_30_TIM-barrel"/>
</dbReference>
<evidence type="ECO:0000313" key="8">
    <source>
        <dbReference type="EMBL" id="RSL15615.1"/>
    </source>
</evidence>
<evidence type="ECO:0000259" key="7">
    <source>
        <dbReference type="Pfam" id="PF17189"/>
    </source>
</evidence>
<reference evidence="8 9" key="1">
    <citation type="submission" date="2018-12" db="EMBL/GenBank/DDBJ databases">
        <title>Sequencing of bacterial isolates from soil warming experiment in Harvard Forest, Massachusetts, USA.</title>
        <authorList>
            <person name="Deangelis K."/>
        </authorList>
    </citation>
    <scope>NUCLEOTIDE SEQUENCE [LARGE SCALE GENOMIC DNA]</scope>
    <source>
        <strain evidence="8 9">EB153</strain>
    </source>
</reference>
<dbReference type="Proteomes" id="UP000269669">
    <property type="component" value="Unassembled WGS sequence"/>
</dbReference>
<proteinExistence type="inferred from homology"/>
<organism evidence="8 9">
    <name type="scientific">Edaphobacter aggregans</name>
    <dbReference type="NCBI Taxonomy" id="570835"/>
    <lineage>
        <taxon>Bacteria</taxon>
        <taxon>Pseudomonadati</taxon>
        <taxon>Acidobacteriota</taxon>
        <taxon>Terriglobia</taxon>
        <taxon>Terriglobales</taxon>
        <taxon>Acidobacteriaceae</taxon>
        <taxon>Edaphobacter</taxon>
    </lineage>
</organism>
<sequence length="467" mass="51013">MNSKVVNSLAFLALTLVPLSSYAQKDASVWLTNPDRSALFQLQSPPTPFTNSPAKDPVIDVDDTKTFQTIDGFGFAVTGGSAQLLMRMNPTARAAILHELFADDGNNIGSSYIRVSVGASDMNDHVYSYDDMPEGQTDQSMAKFSLDPDHADVIPVIKEILAINPKIKILASPWSAPLWMKTSGVARGGVLKPEYFGAYADYFVKYIQGMQAAGIPIDTLTIQNEPLNEKNTPSMLMLESEQEDFIKNHLGPAFKKAGIKTKIVLYDHNLDHPLYPLTILRDPTANKYIDGTGFHLYGGKVDAMTQVHDEFPKKNIYFTEQSVTEHSGSTDINLSKPVARVIIGVSRNWSKNILLWNLAADPQNGPHTNDGGCTGCVGAITIDGEKVTRQVAFYTLAHASKFVRPGSVRIGSNDLEQLPNVAFKTPRGEKVLIVSNISGTPQTFSVRDHGKSFTTSLNAGSVATYVW</sequence>
<dbReference type="OrthoDB" id="9806701at2"/>
<evidence type="ECO:0000259" key="6">
    <source>
        <dbReference type="Pfam" id="PF02055"/>
    </source>
</evidence>
<accession>A0A428MF85</accession>
<dbReference type="EMBL" id="RSDW01000001">
    <property type="protein sequence ID" value="RSL15615.1"/>
    <property type="molecule type" value="Genomic_DNA"/>
</dbReference>
<dbReference type="Gene3D" id="2.60.40.1180">
    <property type="entry name" value="Golgi alpha-mannosidase II"/>
    <property type="match status" value="1"/>
</dbReference>
<dbReference type="GO" id="GO:0004348">
    <property type="term" value="F:glucosylceramidase activity"/>
    <property type="evidence" value="ECO:0007669"/>
    <property type="project" value="InterPro"/>
</dbReference>
<evidence type="ECO:0000256" key="2">
    <source>
        <dbReference type="ARBA" id="ARBA00022729"/>
    </source>
</evidence>
<evidence type="ECO:0000256" key="3">
    <source>
        <dbReference type="ARBA" id="ARBA00022801"/>
    </source>
</evidence>
<evidence type="ECO:0000313" key="9">
    <source>
        <dbReference type="Proteomes" id="UP000269669"/>
    </source>
</evidence>
<comment type="caution">
    <text evidence="8">The sequence shown here is derived from an EMBL/GenBank/DDBJ whole genome shotgun (WGS) entry which is preliminary data.</text>
</comment>
<dbReference type="InterPro" id="IPR033452">
    <property type="entry name" value="GH30_C"/>
</dbReference>